<dbReference type="InterPro" id="IPR020040">
    <property type="entry name" value="Ribosomal_uL6_a/b-dom"/>
</dbReference>
<evidence type="ECO:0000259" key="5">
    <source>
        <dbReference type="Pfam" id="PF00347"/>
    </source>
</evidence>
<feature type="domain" description="Large ribosomal subunit protein uL6 alpha-beta" evidence="5">
    <location>
        <begin position="135"/>
        <end position="198"/>
    </location>
</feature>
<keyword evidence="2 4" id="KW-0689">Ribosomal protein</keyword>
<protein>
    <recommendedName>
        <fullName evidence="5">Large ribosomal subunit protein uL6 alpha-beta domain-containing protein</fullName>
    </recommendedName>
</protein>
<dbReference type="EMBL" id="JASNQZ010000001">
    <property type="protein sequence ID" value="KAL0961064.1"/>
    <property type="molecule type" value="Genomic_DNA"/>
</dbReference>
<organism evidence="6 7">
    <name type="scientific">Hohenbuehelia grisea</name>
    <dbReference type="NCBI Taxonomy" id="104357"/>
    <lineage>
        <taxon>Eukaryota</taxon>
        <taxon>Fungi</taxon>
        <taxon>Dikarya</taxon>
        <taxon>Basidiomycota</taxon>
        <taxon>Agaricomycotina</taxon>
        <taxon>Agaricomycetes</taxon>
        <taxon>Agaricomycetidae</taxon>
        <taxon>Agaricales</taxon>
        <taxon>Pleurotineae</taxon>
        <taxon>Pleurotaceae</taxon>
        <taxon>Hohenbuehelia</taxon>
    </lineage>
</organism>
<gene>
    <name evidence="6" type="ORF">HGRIS_006051</name>
</gene>
<dbReference type="InterPro" id="IPR000702">
    <property type="entry name" value="Ribosomal_uL6-like"/>
</dbReference>
<dbReference type="PIRSF" id="PIRSF002162">
    <property type="entry name" value="Ribosomal_L6"/>
    <property type="match status" value="1"/>
</dbReference>
<dbReference type="Gene3D" id="3.90.930.12">
    <property type="entry name" value="Ribosomal protein L6, alpha-beta domain"/>
    <property type="match status" value="2"/>
</dbReference>
<keyword evidence="3 4" id="KW-0687">Ribonucleoprotein</keyword>
<evidence type="ECO:0000313" key="6">
    <source>
        <dbReference type="EMBL" id="KAL0961064.1"/>
    </source>
</evidence>
<evidence type="ECO:0000313" key="7">
    <source>
        <dbReference type="Proteomes" id="UP001556367"/>
    </source>
</evidence>
<dbReference type="SUPFAM" id="SSF56053">
    <property type="entry name" value="Ribosomal protein L6"/>
    <property type="match status" value="2"/>
</dbReference>
<comment type="caution">
    <text evidence="6">The sequence shown here is derived from an EMBL/GenBank/DDBJ whole genome shotgun (WGS) entry which is preliminary data.</text>
</comment>
<dbReference type="PRINTS" id="PR00059">
    <property type="entry name" value="RIBOSOMALL6"/>
</dbReference>
<accession>A0ABR3JZT4</accession>
<dbReference type="Pfam" id="PF00347">
    <property type="entry name" value="Ribosomal_L6"/>
    <property type="match status" value="1"/>
</dbReference>
<evidence type="ECO:0000256" key="1">
    <source>
        <dbReference type="ARBA" id="ARBA00009356"/>
    </source>
</evidence>
<dbReference type="InterPro" id="IPR036789">
    <property type="entry name" value="Ribosomal_uL6-like_a/b-dom_sf"/>
</dbReference>
<evidence type="ECO:0000256" key="4">
    <source>
        <dbReference type="RuleBase" id="RU003869"/>
    </source>
</evidence>
<name>A0ABR3JZT4_9AGAR</name>
<dbReference type="InterPro" id="IPR019906">
    <property type="entry name" value="Ribosomal_uL6_bac-type"/>
</dbReference>
<dbReference type="InterPro" id="IPR002358">
    <property type="entry name" value="Ribosomal_uL6_CS"/>
</dbReference>
<evidence type="ECO:0000256" key="2">
    <source>
        <dbReference type="ARBA" id="ARBA00022980"/>
    </source>
</evidence>
<reference evidence="7" key="1">
    <citation type="submission" date="2024-06" db="EMBL/GenBank/DDBJ databases">
        <title>Multi-omics analyses provide insights into the biosynthesis of the anticancer antibiotic pleurotin in Hohenbuehelia grisea.</title>
        <authorList>
            <person name="Weaver J.A."/>
            <person name="Alberti F."/>
        </authorList>
    </citation>
    <scope>NUCLEOTIDE SEQUENCE [LARGE SCALE GENOMIC DNA]</scope>
    <source>
        <strain evidence="7">T-177</strain>
    </source>
</reference>
<dbReference type="Proteomes" id="UP001556367">
    <property type="component" value="Unassembled WGS sequence"/>
</dbReference>
<dbReference type="PROSITE" id="PS00525">
    <property type="entry name" value="RIBOSOMAL_L6_1"/>
    <property type="match status" value="1"/>
</dbReference>
<evidence type="ECO:0000256" key="3">
    <source>
        <dbReference type="ARBA" id="ARBA00023274"/>
    </source>
</evidence>
<dbReference type="PANTHER" id="PTHR11655">
    <property type="entry name" value="60S/50S RIBOSOMAL PROTEIN L6/L9"/>
    <property type="match status" value="1"/>
</dbReference>
<dbReference type="PANTHER" id="PTHR11655:SF14">
    <property type="entry name" value="LARGE RIBOSOMAL SUBUNIT PROTEIN UL6M"/>
    <property type="match status" value="1"/>
</dbReference>
<keyword evidence="7" id="KW-1185">Reference proteome</keyword>
<sequence length="213" mass="23153">MIPRSALGSAVRAFSSSARAQAHVSHIGREPIKVPPAVILTPSPTAISIQGPLGTTSVPLRPYMQIGFPQSDVMTLVVADPEIKEQRAMWGTTRTLIYNAIVGMTEGFTVPLYLVGVGYRVVLEADPRGTADGNSGHRLNMKLGYSHLVYVPVPAHIKIEVPSATKIVLSCTDKHQLGLFAAKIRSYRKPEPYKGKGIFVGKEQIRIKSVKKK</sequence>
<comment type="similarity">
    <text evidence="1 4">Belongs to the universal ribosomal protein uL6 family.</text>
</comment>
<proteinExistence type="inferred from homology"/>